<dbReference type="InterPro" id="IPR002557">
    <property type="entry name" value="Chitin-bd_dom"/>
</dbReference>
<dbReference type="GO" id="GO:0005576">
    <property type="term" value="C:extracellular region"/>
    <property type="evidence" value="ECO:0007669"/>
    <property type="project" value="InterPro"/>
</dbReference>
<dbReference type="EMBL" id="JAXCGZ010018740">
    <property type="protein sequence ID" value="KAK7067368.1"/>
    <property type="molecule type" value="Genomic_DNA"/>
</dbReference>
<accession>A0AAN8WS75</accession>
<keyword evidence="1" id="KW-0732">Signal</keyword>
<organism evidence="3 4">
    <name type="scientific">Halocaridina rubra</name>
    <name type="common">Hawaiian red shrimp</name>
    <dbReference type="NCBI Taxonomy" id="373956"/>
    <lineage>
        <taxon>Eukaryota</taxon>
        <taxon>Metazoa</taxon>
        <taxon>Ecdysozoa</taxon>
        <taxon>Arthropoda</taxon>
        <taxon>Crustacea</taxon>
        <taxon>Multicrustacea</taxon>
        <taxon>Malacostraca</taxon>
        <taxon>Eumalacostraca</taxon>
        <taxon>Eucarida</taxon>
        <taxon>Decapoda</taxon>
        <taxon>Pleocyemata</taxon>
        <taxon>Caridea</taxon>
        <taxon>Atyoidea</taxon>
        <taxon>Atyidae</taxon>
        <taxon>Halocaridina</taxon>
    </lineage>
</organism>
<feature type="non-terminal residue" evidence="3">
    <location>
        <position position="142"/>
    </location>
</feature>
<name>A0AAN8WS75_HALRR</name>
<dbReference type="Pfam" id="PF01607">
    <property type="entry name" value="CBM_14"/>
    <property type="match status" value="1"/>
</dbReference>
<evidence type="ECO:0000256" key="1">
    <source>
        <dbReference type="SAM" id="SignalP"/>
    </source>
</evidence>
<feature type="domain" description="Chitin-binding type-2" evidence="2">
    <location>
        <begin position="71"/>
        <end position="129"/>
    </location>
</feature>
<proteinExistence type="predicted"/>
<dbReference type="GO" id="GO:0008061">
    <property type="term" value="F:chitin binding"/>
    <property type="evidence" value="ECO:0007669"/>
    <property type="project" value="InterPro"/>
</dbReference>
<evidence type="ECO:0000313" key="4">
    <source>
        <dbReference type="Proteomes" id="UP001381693"/>
    </source>
</evidence>
<dbReference type="SUPFAM" id="SSF57625">
    <property type="entry name" value="Invertebrate chitin-binding proteins"/>
    <property type="match status" value="1"/>
</dbReference>
<evidence type="ECO:0000259" key="2">
    <source>
        <dbReference type="PROSITE" id="PS50940"/>
    </source>
</evidence>
<dbReference type="PROSITE" id="PS50940">
    <property type="entry name" value="CHIT_BIND_II"/>
    <property type="match status" value="1"/>
</dbReference>
<comment type="caution">
    <text evidence="3">The sequence shown here is derived from an EMBL/GenBank/DDBJ whole genome shotgun (WGS) entry which is preliminary data.</text>
</comment>
<sequence>MMPRHASPIFCQQRFPQETHLRECLQHHLRRLTHMLFLFFLFSLTSCDNGVTAQSREGRTYPLLAAIPRTTFTCRGHTAGYYADPETGCQVYHMCDTLQKQYSYLCPNHTLFNQKFMVCDHWYMVNCSSATSFYDLNHHIGE</sequence>
<evidence type="ECO:0000313" key="3">
    <source>
        <dbReference type="EMBL" id="KAK7067368.1"/>
    </source>
</evidence>
<dbReference type="InterPro" id="IPR052976">
    <property type="entry name" value="Scoloptoxin-like"/>
</dbReference>
<dbReference type="SMART" id="SM00494">
    <property type="entry name" value="ChtBD2"/>
    <property type="match status" value="1"/>
</dbReference>
<feature type="signal peptide" evidence="1">
    <location>
        <begin position="1"/>
        <end position="47"/>
    </location>
</feature>
<gene>
    <name evidence="3" type="ORF">SK128_028019</name>
</gene>
<dbReference type="Gene3D" id="2.170.140.10">
    <property type="entry name" value="Chitin binding domain"/>
    <property type="match status" value="1"/>
</dbReference>
<dbReference type="InterPro" id="IPR036508">
    <property type="entry name" value="Chitin-bd_dom_sf"/>
</dbReference>
<dbReference type="Proteomes" id="UP001381693">
    <property type="component" value="Unassembled WGS sequence"/>
</dbReference>
<keyword evidence="4" id="KW-1185">Reference proteome</keyword>
<protein>
    <recommendedName>
        <fullName evidence="2">Chitin-binding type-2 domain-containing protein</fullName>
    </recommendedName>
</protein>
<dbReference type="PANTHER" id="PTHR22933:SF44">
    <property type="entry name" value="RE15157P"/>
    <property type="match status" value="1"/>
</dbReference>
<feature type="chain" id="PRO_5042905090" description="Chitin-binding type-2 domain-containing protein" evidence="1">
    <location>
        <begin position="48"/>
        <end position="142"/>
    </location>
</feature>
<reference evidence="3 4" key="1">
    <citation type="submission" date="2023-11" db="EMBL/GenBank/DDBJ databases">
        <title>Halocaridina rubra genome assembly.</title>
        <authorList>
            <person name="Smith C."/>
        </authorList>
    </citation>
    <scope>NUCLEOTIDE SEQUENCE [LARGE SCALE GENOMIC DNA]</scope>
    <source>
        <strain evidence="3">EP-1</strain>
        <tissue evidence="3">Whole</tissue>
    </source>
</reference>
<dbReference type="AlphaFoldDB" id="A0AAN8WS75"/>
<dbReference type="PANTHER" id="PTHR22933">
    <property type="entry name" value="FI18007P1-RELATED"/>
    <property type="match status" value="1"/>
</dbReference>